<dbReference type="GO" id="GO:0005737">
    <property type="term" value="C:cytoplasm"/>
    <property type="evidence" value="ECO:0007669"/>
    <property type="project" value="TreeGrafter"/>
</dbReference>
<evidence type="ECO:0000313" key="2">
    <source>
        <dbReference type="EMBL" id="KAG9229448.1"/>
    </source>
</evidence>
<evidence type="ECO:0000313" key="3">
    <source>
        <dbReference type="Proteomes" id="UP000824998"/>
    </source>
</evidence>
<feature type="domain" description="NAD-dependent epimerase/dehydratase" evidence="1">
    <location>
        <begin position="6"/>
        <end position="240"/>
    </location>
</feature>
<comment type="caution">
    <text evidence="2">The sequence shown here is derived from an EMBL/GenBank/DDBJ whole genome shotgun (WGS) entry which is preliminary data.</text>
</comment>
<dbReference type="SUPFAM" id="SSF51735">
    <property type="entry name" value="NAD(P)-binding Rossmann-fold domains"/>
    <property type="match status" value="1"/>
</dbReference>
<reference evidence="2" key="1">
    <citation type="journal article" date="2021" name="IMA Fungus">
        <title>Genomic characterization of three marine fungi, including Emericellopsis atlantica sp. nov. with signatures of a generalist lifestyle and marine biomass degradation.</title>
        <authorList>
            <person name="Hagestad O.C."/>
            <person name="Hou L."/>
            <person name="Andersen J.H."/>
            <person name="Hansen E.H."/>
            <person name="Altermark B."/>
            <person name="Li C."/>
            <person name="Kuhnert E."/>
            <person name="Cox R.J."/>
            <person name="Crous P.W."/>
            <person name="Spatafora J.W."/>
            <person name="Lail K."/>
            <person name="Amirebrahimi M."/>
            <person name="Lipzen A."/>
            <person name="Pangilinan J."/>
            <person name="Andreopoulos W."/>
            <person name="Hayes R.D."/>
            <person name="Ng V."/>
            <person name="Grigoriev I.V."/>
            <person name="Jackson S.A."/>
            <person name="Sutton T.D.S."/>
            <person name="Dobson A.D.W."/>
            <person name="Rama T."/>
        </authorList>
    </citation>
    <scope>NUCLEOTIDE SEQUENCE</scope>
    <source>
        <strain evidence="2">TRa018bII</strain>
    </source>
</reference>
<evidence type="ECO:0000259" key="1">
    <source>
        <dbReference type="Pfam" id="PF01370"/>
    </source>
</evidence>
<dbReference type="EMBL" id="MU251768">
    <property type="protein sequence ID" value="KAG9229448.1"/>
    <property type="molecule type" value="Genomic_DNA"/>
</dbReference>
<protein>
    <recommendedName>
        <fullName evidence="1">NAD-dependent epimerase/dehydratase domain-containing protein</fullName>
    </recommendedName>
</protein>
<dbReference type="OrthoDB" id="10262413at2759"/>
<accession>A0A9P7Y8R8</accession>
<gene>
    <name evidence="2" type="ORF">BJ875DRAFT_410865</name>
</gene>
<sequence length="348" mass="38005">MASFNILVTGVTGYIGGSVLSEILVSNPGILSKHSISVLVRGEDKAKVYETKGLRPILFNSLDELELLRQVASEHDIVIHTASGFHTAAARALVLGLGDRRKATGQEVHYVHTTGTSNLGDQNTTQKYTEDGRIFSDKEDIFSYLKSREALQVYAQRTTDIAVVETGLIHNVATTLIMSPTIYGFGSGLFNKHSIQIPILTRSALSTGQVEVVGQGTGVWDYVHISDLTKLYNLVFTKVLAGEVIPSGEQGIIFSGTGRYTWRELSQRIAWALSSLGAIKSEEVRSIDIPEAAEKWSGGLLLSVELGFASNSRTSADVSYELGWKPEKTAKDWENSFLEEAKALRPKN</sequence>
<dbReference type="Pfam" id="PF01370">
    <property type="entry name" value="Epimerase"/>
    <property type="match status" value="1"/>
</dbReference>
<proteinExistence type="predicted"/>
<dbReference type="InterPro" id="IPR001509">
    <property type="entry name" value="Epimerase_deHydtase"/>
</dbReference>
<dbReference type="Proteomes" id="UP000824998">
    <property type="component" value="Unassembled WGS sequence"/>
</dbReference>
<name>A0A9P7Y8R8_9HELO</name>
<dbReference type="InterPro" id="IPR051783">
    <property type="entry name" value="NAD(P)-dependent_oxidoreduct"/>
</dbReference>
<dbReference type="Gene3D" id="3.40.50.720">
    <property type="entry name" value="NAD(P)-binding Rossmann-like Domain"/>
    <property type="match status" value="1"/>
</dbReference>
<dbReference type="GO" id="GO:0004029">
    <property type="term" value="F:aldehyde dehydrogenase (NAD+) activity"/>
    <property type="evidence" value="ECO:0007669"/>
    <property type="project" value="TreeGrafter"/>
</dbReference>
<dbReference type="InterPro" id="IPR036291">
    <property type="entry name" value="NAD(P)-bd_dom_sf"/>
</dbReference>
<keyword evidence="3" id="KW-1185">Reference proteome</keyword>
<organism evidence="2 3">
    <name type="scientific">Amylocarpus encephaloides</name>
    <dbReference type="NCBI Taxonomy" id="45428"/>
    <lineage>
        <taxon>Eukaryota</taxon>
        <taxon>Fungi</taxon>
        <taxon>Dikarya</taxon>
        <taxon>Ascomycota</taxon>
        <taxon>Pezizomycotina</taxon>
        <taxon>Leotiomycetes</taxon>
        <taxon>Helotiales</taxon>
        <taxon>Helotiales incertae sedis</taxon>
        <taxon>Amylocarpus</taxon>
    </lineage>
</organism>
<dbReference type="PANTHER" id="PTHR48079:SF6">
    <property type="entry name" value="NAD(P)-BINDING DOMAIN-CONTAINING PROTEIN-RELATED"/>
    <property type="match status" value="1"/>
</dbReference>
<dbReference type="AlphaFoldDB" id="A0A9P7Y8R8"/>
<dbReference type="PANTHER" id="PTHR48079">
    <property type="entry name" value="PROTEIN YEEZ"/>
    <property type="match status" value="1"/>
</dbReference>